<protein>
    <submittedName>
        <fullName evidence="1">Uncharacterized protein</fullName>
    </submittedName>
</protein>
<proteinExistence type="predicted"/>
<evidence type="ECO:0000313" key="2">
    <source>
        <dbReference type="Proteomes" id="UP000828390"/>
    </source>
</evidence>
<accession>A0A9D3XWD3</accession>
<reference evidence="1" key="2">
    <citation type="submission" date="2020-11" db="EMBL/GenBank/DDBJ databases">
        <authorList>
            <person name="McCartney M.A."/>
            <person name="Auch B."/>
            <person name="Kono T."/>
            <person name="Mallez S."/>
            <person name="Becker A."/>
            <person name="Gohl D.M."/>
            <person name="Silverstein K.A.T."/>
            <person name="Koren S."/>
            <person name="Bechman K.B."/>
            <person name="Herman A."/>
            <person name="Abrahante J.E."/>
            <person name="Garbe J."/>
        </authorList>
    </citation>
    <scope>NUCLEOTIDE SEQUENCE</scope>
    <source>
        <strain evidence="1">Duluth1</strain>
        <tissue evidence="1">Whole animal</tissue>
    </source>
</reference>
<dbReference type="AlphaFoldDB" id="A0A9D3XWD3"/>
<sequence>MFEDMSGKRPANNNKFPALGAQIQRLLGKNNTTSPSVSNLGCVSENFGSPDVDVNYITPINSNMYDSIDGDQETSVAPIGLVHNSAPSSNTAKSPSIFFREPGTIHPNIETHREYHNVDLPVSQVRTTNSLMIPSTSDGYEAVGYEGNIYTDPDNLVF</sequence>
<evidence type="ECO:0000313" key="1">
    <source>
        <dbReference type="EMBL" id="KAH3689719.1"/>
    </source>
</evidence>
<keyword evidence="2" id="KW-1185">Reference proteome</keyword>
<dbReference type="EMBL" id="JAIWYP010000099">
    <property type="protein sequence ID" value="KAH3689719.1"/>
    <property type="molecule type" value="Genomic_DNA"/>
</dbReference>
<name>A0A9D3XWD3_DREPO</name>
<reference evidence="1" key="1">
    <citation type="journal article" date="2019" name="bioRxiv">
        <title>The Genome of the Zebra Mussel, Dreissena polymorpha: A Resource for Invasive Species Research.</title>
        <authorList>
            <person name="McCartney M.A."/>
            <person name="Auch B."/>
            <person name="Kono T."/>
            <person name="Mallez S."/>
            <person name="Zhang Y."/>
            <person name="Obille A."/>
            <person name="Becker A."/>
            <person name="Abrahante J.E."/>
            <person name="Garbe J."/>
            <person name="Badalamenti J.P."/>
            <person name="Herman A."/>
            <person name="Mangelson H."/>
            <person name="Liachko I."/>
            <person name="Sullivan S."/>
            <person name="Sone E.D."/>
            <person name="Koren S."/>
            <person name="Silverstein K.A.T."/>
            <person name="Beckman K.B."/>
            <person name="Gohl D.M."/>
        </authorList>
    </citation>
    <scope>NUCLEOTIDE SEQUENCE</scope>
    <source>
        <strain evidence="1">Duluth1</strain>
        <tissue evidence="1">Whole animal</tissue>
    </source>
</reference>
<organism evidence="1 2">
    <name type="scientific">Dreissena polymorpha</name>
    <name type="common">Zebra mussel</name>
    <name type="synonym">Mytilus polymorpha</name>
    <dbReference type="NCBI Taxonomy" id="45954"/>
    <lineage>
        <taxon>Eukaryota</taxon>
        <taxon>Metazoa</taxon>
        <taxon>Spiralia</taxon>
        <taxon>Lophotrochozoa</taxon>
        <taxon>Mollusca</taxon>
        <taxon>Bivalvia</taxon>
        <taxon>Autobranchia</taxon>
        <taxon>Heteroconchia</taxon>
        <taxon>Euheterodonta</taxon>
        <taxon>Imparidentia</taxon>
        <taxon>Neoheterodontei</taxon>
        <taxon>Myida</taxon>
        <taxon>Dreissenoidea</taxon>
        <taxon>Dreissenidae</taxon>
        <taxon>Dreissena</taxon>
    </lineage>
</organism>
<gene>
    <name evidence="1" type="ORF">DPMN_192189</name>
</gene>
<dbReference type="Proteomes" id="UP000828390">
    <property type="component" value="Unassembled WGS sequence"/>
</dbReference>
<comment type="caution">
    <text evidence="1">The sequence shown here is derived from an EMBL/GenBank/DDBJ whole genome shotgun (WGS) entry which is preliminary data.</text>
</comment>